<dbReference type="Proteomes" id="UP000063434">
    <property type="component" value="Unassembled WGS sequence"/>
</dbReference>
<sequence>MNTQIVDDDLPTSVFTVRSDLSSEDALVNASELLASVSAMANEQAFSSSGTQRLQTFGLAQLIESAHLLVNDALKKTNPVTF</sequence>
<accession>A0A125QE06</accession>
<dbReference type="PATRIC" id="fig|294.195.peg.3926"/>
<dbReference type="AlphaFoldDB" id="A0A125QE06"/>
<dbReference type="RefSeq" id="WP_056791367.1">
    <property type="nucleotide sequence ID" value="NZ_LCYC01000048.1"/>
</dbReference>
<evidence type="ECO:0008006" key="3">
    <source>
        <dbReference type="Google" id="ProtNLM"/>
    </source>
</evidence>
<evidence type="ECO:0000313" key="1">
    <source>
        <dbReference type="EMBL" id="KWV73554.1"/>
    </source>
</evidence>
<reference evidence="1 2" key="1">
    <citation type="submission" date="2015-05" db="EMBL/GenBank/DDBJ databases">
        <title>A genomic and transcriptomic approach to investigate the blue pigment phenotype in Pseudomonas fluorescens.</title>
        <authorList>
            <person name="Andreani N.A."/>
            <person name="Cardazzo B."/>
        </authorList>
    </citation>
    <scope>NUCLEOTIDE SEQUENCE [LARGE SCALE GENOMIC DNA]</scope>
    <source>
        <strain evidence="1 2">Ps_40</strain>
    </source>
</reference>
<organism evidence="1 2">
    <name type="scientific">Pseudomonas fluorescens</name>
    <dbReference type="NCBI Taxonomy" id="294"/>
    <lineage>
        <taxon>Bacteria</taxon>
        <taxon>Pseudomonadati</taxon>
        <taxon>Pseudomonadota</taxon>
        <taxon>Gammaproteobacteria</taxon>
        <taxon>Pseudomonadales</taxon>
        <taxon>Pseudomonadaceae</taxon>
        <taxon>Pseudomonas</taxon>
    </lineage>
</organism>
<evidence type="ECO:0000313" key="2">
    <source>
        <dbReference type="Proteomes" id="UP000063434"/>
    </source>
</evidence>
<gene>
    <name evidence="1" type="ORF">PFL603g_03664</name>
</gene>
<dbReference type="EMBL" id="LCYC01000048">
    <property type="protein sequence ID" value="KWV73554.1"/>
    <property type="molecule type" value="Genomic_DNA"/>
</dbReference>
<proteinExistence type="predicted"/>
<comment type="caution">
    <text evidence="1">The sequence shown here is derived from an EMBL/GenBank/DDBJ whole genome shotgun (WGS) entry which is preliminary data.</text>
</comment>
<name>A0A125QE06_PSEFL</name>
<protein>
    <recommendedName>
        <fullName evidence="3">DUF3077 domain-containing protein</fullName>
    </recommendedName>
</protein>
<dbReference type="Pfam" id="PF19619">
    <property type="entry name" value="DUF6124"/>
    <property type="match status" value="1"/>
</dbReference>